<evidence type="ECO:0000313" key="3">
    <source>
        <dbReference type="EMBL" id="KAA5545698.1"/>
    </source>
</evidence>
<dbReference type="Pfam" id="PF03009">
    <property type="entry name" value="GDPD"/>
    <property type="match status" value="1"/>
</dbReference>
<dbReference type="AlphaFoldDB" id="A0A5M6DDY1"/>
<dbReference type="Gene3D" id="3.20.20.190">
    <property type="entry name" value="Phosphatidylinositol (PI) phosphodiesterase"/>
    <property type="match status" value="1"/>
</dbReference>
<sequence length="296" mass="33277">MAVAKIFNNFQLKINRFVIGLGIMACVTLYFVSCDSGKDEKIQLTKQRRKINLIAHRGASDVAPENTLAAVKKALQGPADYIEVDVHQTKDGAIILMHDATVNRTTNGQGTIASLTLAEIKKLDAGLWYDSAYQHERVPTLSETLALVKGRKKLLIEIKKGRDGLYNGIENKILAIIQENKAQNWCILQTFYDPVLENIWKNELAVPTHKLIVAKIPFIPLYFDHRLQWGNFDKYDRAMAINANQYFTTQGFVKELHNSGFKTYPWTVDDPQAINRVLALGADGVMSSSISQLEIE</sequence>
<keyword evidence="1" id="KW-1133">Transmembrane helix</keyword>
<keyword evidence="1" id="KW-0812">Transmembrane</keyword>
<keyword evidence="1" id="KW-0472">Membrane</keyword>
<dbReference type="PANTHER" id="PTHR46211">
    <property type="entry name" value="GLYCEROPHOSPHORYL DIESTER PHOSPHODIESTERASE"/>
    <property type="match status" value="1"/>
</dbReference>
<evidence type="ECO:0000259" key="2">
    <source>
        <dbReference type="PROSITE" id="PS51704"/>
    </source>
</evidence>
<organism evidence="3 4">
    <name type="scientific">Adhaeribacter rhizoryzae</name>
    <dbReference type="NCBI Taxonomy" id="2607907"/>
    <lineage>
        <taxon>Bacteria</taxon>
        <taxon>Pseudomonadati</taxon>
        <taxon>Bacteroidota</taxon>
        <taxon>Cytophagia</taxon>
        <taxon>Cytophagales</taxon>
        <taxon>Hymenobacteraceae</taxon>
        <taxon>Adhaeribacter</taxon>
    </lineage>
</organism>
<dbReference type="InterPro" id="IPR017946">
    <property type="entry name" value="PLC-like_Pdiesterase_TIM-brl"/>
</dbReference>
<dbReference type="PANTHER" id="PTHR46211:SF14">
    <property type="entry name" value="GLYCEROPHOSPHODIESTER PHOSPHODIESTERASE"/>
    <property type="match status" value="1"/>
</dbReference>
<evidence type="ECO:0000313" key="4">
    <source>
        <dbReference type="Proteomes" id="UP000323426"/>
    </source>
</evidence>
<evidence type="ECO:0000256" key="1">
    <source>
        <dbReference type="SAM" id="Phobius"/>
    </source>
</evidence>
<comment type="caution">
    <text evidence="3">The sequence shown here is derived from an EMBL/GenBank/DDBJ whole genome shotgun (WGS) entry which is preliminary data.</text>
</comment>
<dbReference type="InterPro" id="IPR030395">
    <property type="entry name" value="GP_PDE_dom"/>
</dbReference>
<accession>A0A5M6DDY1</accession>
<keyword evidence="4" id="KW-1185">Reference proteome</keyword>
<feature type="transmembrane region" description="Helical" evidence="1">
    <location>
        <begin position="14"/>
        <end position="32"/>
    </location>
</feature>
<feature type="domain" description="GP-PDE" evidence="2">
    <location>
        <begin position="51"/>
        <end position="296"/>
    </location>
</feature>
<dbReference type="GO" id="GO:0008081">
    <property type="term" value="F:phosphoric diester hydrolase activity"/>
    <property type="evidence" value="ECO:0007669"/>
    <property type="project" value="InterPro"/>
</dbReference>
<dbReference type="PROSITE" id="PS51704">
    <property type="entry name" value="GP_PDE"/>
    <property type="match status" value="1"/>
</dbReference>
<name>A0A5M6DDY1_9BACT</name>
<dbReference type="SUPFAM" id="SSF51695">
    <property type="entry name" value="PLC-like phosphodiesterases"/>
    <property type="match status" value="1"/>
</dbReference>
<dbReference type="Proteomes" id="UP000323426">
    <property type="component" value="Unassembled WGS sequence"/>
</dbReference>
<dbReference type="EMBL" id="VWSF01000008">
    <property type="protein sequence ID" value="KAA5545698.1"/>
    <property type="molecule type" value="Genomic_DNA"/>
</dbReference>
<reference evidence="3 4" key="1">
    <citation type="submission" date="2019-09" db="EMBL/GenBank/DDBJ databases">
        <title>Genome sequence and assembly of Adhaeribacter sp.</title>
        <authorList>
            <person name="Chhetri G."/>
        </authorList>
    </citation>
    <scope>NUCLEOTIDE SEQUENCE [LARGE SCALE GENOMIC DNA]</scope>
    <source>
        <strain evidence="3 4">DK36</strain>
    </source>
</reference>
<dbReference type="GO" id="GO:0006629">
    <property type="term" value="P:lipid metabolic process"/>
    <property type="evidence" value="ECO:0007669"/>
    <property type="project" value="InterPro"/>
</dbReference>
<proteinExistence type="predicted"/>
<gene>
    <name evidence="3" type="ORF">F0145_12240</name>
</gene>
<protein>
    <recommendedName>
        <fullName evidence="2">GP-PDE domain-containing protein</fullName>
    </recommendedName>
</protein>